<dbReference type="OrthoDB" id="7353854at2"/>
<evidence type="ECO:0000259" key="1">
    <source>
        <dbReference type="Pfam" id="PF14534"/>
    </source>
</evidence>
<proteinExistence type="predicted"/>
<accession>A0A062TVW3</accession>
<dbReference type="InterPro" id="IPR027843">
    <property type="entry name" value="DUF4440"/>
</dbReference>
<dbReference type="SUPFAM" id="SSF54427">
    <property type="entry name" value="NTF2-like"/>
    <property type="match status" value="1"/>
</dbReference>
<keyword evidence="3" id="KW-1185">Reference proteome</keyword>
<dbReference type="InterPro" id="IPR032710">
    <property type="entry name" value="NTF2-like_dom_sf"/>
</dbReference>
<protein>
    <recommendedName>
        <fullName evidence="1">DUF4440 domain-containing protein</fullName>
    </recommendedName>
</protein>
<dbReference type="STRING" id="1280941.HY2_03390"/>
<reference evidence="2 3" key="1">
    <citation type="submission" date="2013-04" db="EMBL/GenBank/DDBJ databases">
        <title>Hyphomonas sp. T24B3 Genome Sequencing.</title>
        <authorList>
            <person name="Lai Q."/>
            <person name="Shao Z."/>
        </authorList>
    </citation>
    <scope>NUCLEOTIDE SEQUENCE [LARGE SCALE GENOMIC DNA]</scope>
    <source>
        <strain evidence="2 3">T24B3</strain>
    </source>
</reference>
<evidence type="ECO:0000313" key="3">
    <source>
        <dbReference type="Proteomes" id="UP000249123"/>
    </source>
</evidence>
<feature type="domain" description="DUF4440" evidence="1">
    <location>
        <begin position="23"/>
        <end position="105"/>
    </location>
</feature>
<organism evidence="2 3">
    <name type="scientific">Hyphomonas pacifica</name>
    <dbReference type="NCBI Taxonomy" id="1280941"/>
    <lineage>
        <taxon>Bacteria</taxon>
        <taxon>Pseudomonadati</taxon>
        <taxon>Pseudomonadota</taxon>
        <taxon>Alphaproteobacteria</taxon>
        <taxon>Hyphomonadales</taxon>
        <taxon>Hyphomonadaceae</taxon>
        <taxon>Hyphomonas</taxon>
    </lineage>
</organism>
<dbReference type="AlphaFoldDB" id="A0A062TVW3"/>
<dbReference type="Gene3D" id="3.10.450.50">
    <property type="match status" value="1"/>
</dbReference>
<dbReference type="Proteomes" id="UP000249123">
    <property type="component" value="Unassembled WGS sequence"/>
</dbReference>
<name>A0A062TVW3_9PROT</name>
<comment type="caution">
    <text evidence="2">The sequence shown here is derived from an EMBL/GenBank/DDBJ whole genome shotgun (WGS) entry which is preliminary data.</text>
</comment>
<sequence length="114" mass="12811">MDRKQVWETEKSFWLEGPDFYRDRMVSDAFMVYPAPTGILIGADILHALEQAPRWDSIDMSDLQQLDTGDTTVLAYSATASVDGGDPYQALCSSTYVCIDGRWKLMSHQQTPVS</sequence>
<dbReference type="Pfam" id="PF14534">
    <property type="entry name" value="DUF4440"/>
    <property type="match status" value="1"/>
</dbReference>
<dbReference type="EMBL" id="AWFB01000023">
    <property type="protein sequence ID" value="RAN33251.1"/>
    <property type="molecule type" value="Genomic_DNA"/>
</dbReference>
<dbReference type="RefSeq" id="WP_034827670.1">
    <property type="nucleotide sequence ID" value="NZ_AWFA01000034.1"/>
</dbReference>
<evidence type="ECO:0000313" key="2">
    <source>
        <dbReference type="EMBL" id="RAN33251.1"/>
    </source>
</evidence>
<accession>A0A328JRM8</accession>
<dbReference type="eggNOG" id="ENOG5032YQ5">
    <property type="taxonomic scope" value="Bacteria"/>
</dbReference>
<gene>
    <name evidence="2" type="ORF">HY3_02555</name>
</gene>